<evidence type="ECO:0000256" key="4">
    <source>
        <dbReference type="ARBA" id="ARBA00022857"/>
    </source>
</evidence>
<dbReference type="EMBL" id="BMYV01000001">
    <property type="protein sequence ID" value="GGX59516.1"/>
    <property type="molecule type" value="Genomic_DNA"/>
</dbReference>
<reference evidence="10 11" key="1">
    <citation type="journal article" date="2014" name="Int. J. Syst. Evol. Microbiol.">
        <title>Complete genome sequence of Corynebacterium casei LMG S-19264T (=DSM 44701T), isolated from a smear-ripened cheese.</title>
        <authorList>
            <consortium name="US DOE Joint Genome Institute (JGI-PGF)"/>
            <person name="Walter F."/>
            <person name="Albersmeier A."/>
            <person name="Kalinowski J."/>
            <person name="Ruckert C."/>
        </authorList>
    </citation>
    <scope>NUCLEOTIDE SEQUENCE [LARGE SCALE GENOMIC DNA]</scope>
    <source>
        <strain evidence="10 11">KCTC 23968</strain>
    </source>
</reference>
<evidence type="ECO:0000259" key="9">
    <source>
        <dbReference type="SMART" id="SM00859"/>
    </source>
</evidence>
<dbReference type="AlphaFoldDB" id="A0A918NDB1"/>
<dbReference type="PROSITE" id="PS01224">
    <property type="entry name" value="ARGC"/>
    <property type="match status" value="1"/>
</dbReference>
<feature type="active site" evidence="7 8">
    <location>
        <position position="149"/>
    </location>
</feature>
<evidence type="ECO:0000256" key="7">
    <source>
        <dbReference type="HAMAP-Rule" id="MF_00150"/>
    </source>
</evidence>
<evidence type="ECO:0000256" key="1">
    <source>
        <dbReference type="ARBA" id="ARBA00004862"/>
    </source>
</evidence>
<evidence type="ECO:0000256" key="5">
    <source>
        <dbReference type="ARBA" id="ARBA00023002"/>
    </source>
</evidence>
<sequence>MKNAAVLGASGYTGAEAVRLILGHPKLKLTALTAYSRAGEVYSDVFRNFAGQDLPALVTADEVNWDEIDVVFACLPHGASQETIAKIYNRVETVIDLSADFRLSDPELYADTYGRPHDFTELLSQRVYGLSEFARDLLKGAKLVACPGCYPTCTMLALLPGLAEGLIDPERLIVDAKSGVTGAGRKASLSFAYSETTDGAQAYAIGAHRHAPEMDQAMKDFAGVSAKVRFTPHLLPMNRGMIATCHVELSDGVSVDTLRAHYEDTYKSEPFVHVLAAGQVPQTRHVRGSNHCQIGVFADRTPGSAVIVSVIDNLTKGSSGQAIQNYNLTQGWDETLGLTGVGVFP</sequence>
<comment type="function">
    <text evidence="7">Catalyzes the NADPH-dependent reduction of N-acetyl-5-glutamyl phosphate to yield N-acetyl-L-glutamate 5-semialdehyde.</text>
</comment>
<dbReference type="Gene3D" id="3.30.360.10">
    <property type="entry name" value="Dihydrodipicolinate Reductase, domain 2"/>
    <property type="match status" value="1"/>
</dbReference>
<dbReference type="HAMAP" id="MF_00150">
    <property type="entry name" value="ArgC_type1"/>
    <property type="match status" value="1"/>
</dbReference>
<comment type="catalytic activity">
    <reaction evidence="6 7">
        <text>N-acetyl-L-glutamate 5-semialdehyde + phosphate + NADP(+) = N-acetyl-L-glutamyl 5-phosphate + NADPH + H(+)</text>
        <dbReference type="Rhea" id="RHEA:21588"/>
        <dbReference type="ChEBI" id="CHEBI:15378"/>
        <dbReference type="ChEBI" id="CHEBI:29123"/>
        <dbReference type="ChEBI" id="CHEBI:43474"/>
        <dbReference type="ChEBI" id="CHEBI:57783"/>
        <dbReference type="ChEBI" id="CHEBI:57936"/>
        <dbReference type="ChEBI" id="CHEBI:58349"/>
        <dbReference type="EC" id="1.2.1.38"/>
    </reaction>
</comment>
<evidence type="ECO:0000256" key="2">
    <source>
        <dbReference type="ARBA" id="ARBA00022571"/>
    </source>
</evidence>
<evidence type="ECO:0000256" key="6">
    <source>
        <dbReference type="ARBA" id="ARBA00050557"/>
    </source>
</evidence>
<dbReference type="EC" id="1.2.1.38" evidence="7"/>
<keyword evidence="2 7" id="KW-0055">Arginine biosynthesis</keyword>
<dbReference type="Gene3D" id="3.40.50.720">
    <property type="entry name" value="NAD(P)-binding Rossmann-like Domain"/>
    <property type="match status" value="1"/>
</dbReference>
<dbReference type="CDD" id="cd23934">
    <property type="entry name" value="AGPR_1_C"/>
    <property type="match status" value="1"/>
</dbReference>
<dbReference type="Proteomes" id="UP000600865">
    <property type="component" value="Unassembled WGS sequence"/>
</dbReference>
<dbReference type="Pfam" id="PF22698">
    <property type="entry name" value="Semialdhyde_dhC_1"/>
    <property type="match status" value="1"/>
</dbReference>
<dbReference type="SUPFAM" id="SSF55347">
    <property type="entry name" value="Glyceraldehyde-3-phosphate dehydrogenase-like, C-terminal domain"/>
    <property type="match status" value="1"/>
</dbReference>
<dbReference type="SUPFAM" id="SSF51735">
    <property type="entry name" value="NAD(P)-binding Rossmann-fold domains"/>
    <property type="match status" value="1"/>
</dbReference>
<gene>
    <name evidence="7 10" type="primary">argC</name>
    <name evidence="10" type="ORF">GCM10011309_06590</name>
</gene>
<dbReference type="NCBIfam" id="TIGR01850">
    <property type="entry name" value="argC"/>
    <property type="match status" value="1"/>
</dbReference>
<dbReference type="GO" id="GO:0005737">
    <property type="term" value="C:cytoplasm"/>
    <property type="evidence" value="ECO:0007669"/>
    <property type="project" value="UniProtKB-SubCell"/>
</dbReference>
<dbReference type="GO" id="GO:0006526">
    <property type="term" value="P:L-arginine biosynthetic process"/>
    <property type="evidence" value="ECO:0007669"/>
    <property type="project" value="UniProtKB-UniRule"/>
</dbReference>
<keyword evidence="7" id="KW-0963">Cytoplasm</keyword>
<comment type="caution">
    <text evidence="10">The sequence shown here is derived from an EMBL/GenBank/DDBJ whole genome shotgun (WGS) entry which is preliminary data.</text>
</comment>
<dbReference type="InterPro" id="IPR036291">
    <property type="entry name" value="NAD(P)-bd_dom_sf"/>
</dbReference>
<organism evidence="10 11">
    <name type="scientific">Litorimonas cladophorae</name>
    <dbReference type="NCBI Taxonomy" id="1220491"/>
    <lineage>
        <taxon>Bacteria</taxon>
        <taxon>Pseudomonadati</taxon>
        <taxon>Pseudomonadota</taxon>
        <taxon>Alphaproteobacteria</taxon>
        <taxon>Maricaulales</taxon>
        <taxon>Robiginitomaculaceae</taxon>
    </lineage>
</organism>
<dbReference type="PANTHER" id="PTHR32338:SF10">
    <property type="entry name" value="N-ACETYL-GAMMA-GLUTAMYL-PHOSPHATE REDUCTASE, CHLOROPLASTIC-RELATED"/>
    <property type="match status" value="1"/>
</dbReference>
<dbReference type="GO" id="GO:0003942">
    <property type="term" value="F:N-acetyl-gamma-glutamyl-phosphate reductase activity"/>
    <property type="evidence" value="ECO:0007669"/>
    <property type="project" value="UniProtKB-UniRule"/>
</dbReference>
<name>A0A918NDB1_9PROT</name>
<proteinExistence type="inferred from homology"/>
<dbReference type="RefSeq" id="WP_189581249.1">
    <property type="nucleotide sequence ID" value="NZ_BMYV01000001.1"/>
</dbReference>
<evidence type="ECO:0000313" key="10">
    <source>
        <dbReference type="EMBL" id="GGX59516.1"/>
    </source>
</evidence>
<dbReference type="InterPro" id="IPR000534">
    <property type="entry name" value="Semialdehyde_DH_NAD-bd"/>
</dbReference>
<evidence type="ECO:0000256" key="3">
    <source>
        <dbReference type="ARBA" id="ARBA00022605"/>
    </source>
</evidence>
<comment type="pathway">
    <text evidence="1 7">Amino-acid biosynthesis; L-arginine biosynthesis; N(2)-acetyl-L-ornithine from L-glutamate: step 3/4.</text>
</comment>
<dbReference type="PANTHER" id="PTHR32338">
    <property type="entry name" value="N-ACETYL-GAMMA-GLUTAMYL-PHOSPHATE REDUCTASE, CHLOROPLASTIC-RELATED-RELATED"/>
    <property type="match status" value="1"/>
</dbReference>
<dbReference type="InterPro" id="IPR000706">
    <property type="entry name" value="AGPR_type-1"/>
</dbReference>
<dbReference type="InterPro" id="IPR023013">
    <property type="entry name" value="AGPR_AS"/>
</dbReference>
<dbReference type="InterPro" id="IPR050085">
    <property type="entry name" value="AGPR"/>
</dbReference>
<keyword evidence="3 7" id="KW-0028">Amino-acid biosynthesis</keyword>
<comment type="similarity">
    <text evidence="7">Belongs to the NAGSA dehydrogenase family. Type 1 subfamily.</text>
</comment>
<dbReference type="GO" id="GO:0070401">
    <property type="term" value="F:NADP+ binding"/>
    <property type="evidence" value="ECO:0007669"/>
    <property type="project" value="InterPro"/>
</dbReference>
<keyword evidence="11" id="KW-1185">Reference proteome</keyword>
<evidence type="ECO:0000256" key="8">
    <source>
        <dbReference type="PROSITE-ProRule" id="PRU10010"/>
    </source>
</evidence>
<accession>A0A918NDB1</accession>
<dbReference type="InterPro" id="IPR058924">
    <property type="entry name" value="AGPR_dimerisation_dom"/>
</dbReference>
<dbReference type="FunFam" id="3.30.360.10:FF:000014">
    <property type="entry name" value="N-acetyl-gamma-glutamyl-phosphate reductase"/>
    <property type="match status" value="1"/>
</dbReference>
<dbReference type="CDD" id="cd17895">
    <property type="entry name" value="AGPR_1_N"/>
    <property type="match status" value="1"/>
</dbReference>
<comment type="subcellular location">
    <subcellularLocation>
        <location evidence="7">Cytoplasm</location>
    </subcellularLocation>
</comment>
<keyword evidence="4 7" id="KW-0521">NADP</keyword>
<dbReference type="Pfam" id="PF01118">
    <property type="entry name" value="Semialdhyde_dh"/>
    <property type="match status" value="1"/>
</dbReference>
<dbReference type="SMART" id="SM00859">
    <property type="entry name" value="Semialdhyde_dh"/>
    <property type="match status" value="1"/>
</dbReference>
<feature type="domain" description="Semialdehyde dehydrogenase NAD-binding" evidence="9">
    <location>
        <begin position="3"/>
        <end position="141"/>
    </location>
</feature>
<protein>
    <recommendedName>
        <fullName evidence="7">N-acetyl-gamma-glutamyl-phosphate reductase</fullName>
        <shortName evidence="7">AGPR</shortName>
        <ecNumber evidence="7">1.2.1.38</ecNumber>
    </recommendedName>
    <alternativeName>
        <fullName evidence="7">N-acetyl-glutamate semialdehyde dehydrogenase</fullName>
        <shortName evidence="7">NAGSA dehydrogenase</shortName>
    </alternativeName>
</protein>
<keyword evidence="5 7" id="KW-0560">Oxidoreductase</keyword>
<evidence type="ECO:0000313" key="11">
    <source>
        <dbReference type="Proteomes" id="UP000600865"/>
    </source>
</evidence>
<dbReference type="GO" id="GO:0051287">
    <property type="term" value="F:NAD binding"/>
    <property type="evidence" value="ECO:0007669"/>
    <property type="project" value="InterPro"/>
</dbReference>